<evidence type="ECO:0000259" key="8">
    <source>
        <dbReference type="Pfam" id="PF00294"/>
    </source>
</evidence>
<keyword evidence="7" id="KW-0326">Glycosidase</keyword>
<dbReference type="InterPro" id="IPR022830">
    <property type="entry name" value="Indigdn_synthA-like"/>
</dbReference>
<name>A0A8B8GIG0_9HEMI</name>
<dbReference type="Gene3D" id="3.40.1790.10">
    <property type="entry name" value="Indigoidine synthase domain"/>
    <property type="match status" value="1"/>
</dbReference>
<dbReference type="SUPFAM" id="SSF110581">
    <property type="entry name" value="Indigoidine synthase A-like"/>
    <property type="match status" value="1"/>
</dbReference>
<dbReference type="GO" id="GO:0046872">
    <property type="term" value="F:metal ion binding"/>
    <property type="evidence" value="ECO:0007669"/>
    <property type="project" value="UniProtKB-KW"/>
</dbReference>
<dbReference type="SUPFAM" id="SSF53613">
    <property type="entry name" value="Ribokinase-like"/>
    <property type="match status" value="1"/>
</dbReference>
<dbReference type="OrthoDB" id="198885at2759"/>
<proteinExistence type="inferred from homology"/>
<dbReference type="GO" id="GO:0016301">
    <property type="term" value="F:kinase activity"/>
    <property type="evidence" value="ECO:0007669"/>
    <property type="project" value="UniProtKB-KW"/>
</dbReference>
<evidence type="ECO:0000313" key="10">
    <source>
        <dbReference type="RefSeq" id="XP_025422376.1"/>
    </source>
</evidence>
<evidence type="ECO:0000256" key="7">
    <source>
        <dbReference type="ARBA" id="ARBA00023295"/>
    </source>
</evidence>
<dbReference type="CDD" id="cd01941">
    <property type="entry name" value="YeiC_kinase_like"/>
    <property type="match status" value="1"/>
</dbReference>
<dbReference type="InterPro" id="IPR007342">
    <property type="entry name" value="PsuG"/>
</dbReference>
<keyword evidence="2" id="KW-0479">Metal-binding</keyword>
<dbReference type="HAMAP" id="MF_01876">
    <property type="entry name" value="PsiMP_glycosidase"/>
    <property type="match status" value="1"/>
</dbReference>
<dbReference type="Proteomes" id="UP000694846">
    <property type="component" value="Unplaced"/>
</dbReference>
<evidence type="ECO:0000256" key="5">
    <source>
        <dbReference type="ARBA" id="ARBA00023211"/>
    </source>
</evidence>
<dbReference type="Gene3D" id="3.40.1190.20">
    <property type="match status" value="1"/>
</dbReference>
<dbReference type="Pfam" id="PF04227">
    <property type="entry name" value="Indigoidine_A"/>
    <property type="match status" value="1"/>
</dbReference>
<dbReference type="GO" id="GO:0016798">
    <property type="term" value="F:hydrolase activity, acting on glycosyl bonds"/>
    <property type="evidence" value="ECO:0007669"/>
    <property type="project" value="UniProtKB-KW"/>
</dbReference>
<evidence type="ECO:0000313" key="9">
    <source>
        <dbReference type="Proteomes" id="UP000694846"/>
    </source>
</evidence>
<keyword evidence="3" id="KW-0418">Kinase</keyword>
<evidence type="ECO:0000256" key="2">
    <source>
        <dbReference type="ARBA" id="ARBA00022723"/>
    </source>
</evidence>
<dbReference type="InterPro" id="IPR002173">
    <property type="entry name" value="Carboh/pur_kinase_PfkB_CS"/>
</dbReference>
<accession>A0A8B8GIG0</accession>
<keyword evidence="1" id="KW-0808">Transferase</keyword>
<reference evidence="10" key="1">
    <citation type="submission" date="2025-08" db="UniProtKB">
        <authorList>
            <consortium name="RefSeq"/>
        </authorList>
    </citation>
    <scope>IDENTIFICATION</scope>
    <source>
        <tissue evidence="10">Whole body</tissue>
    </source>
</reference>
<evidence type="ECO:0000256" key="6">
    <source>
        <dbReference type="ARBA" id="ARBA00023239"/>
    </source>
</evidence>
<dbReference type="GeneID" id="112692064"/>
<dbReference type="GO" id="GO:0004730">
    <property type="term" value="F:pseudouridylate synthase activity"/>
    <property type="evidence" value="ECO:0007669"/>
    <property type="project" value="InterPro"/>
</dbReference>
<feature type="domain" description="Carbohydrate kinase PfkB" evidence="8">
    <location>
        <begin position="342"/>
        <end position="663"/>
    </location>
</feature>
<sequence>MHRGAMRGCLHQHVRRHFSKGSMDVTAEVRDALNNRRPVIALESAVITHGLPYPKNVQTAMEMERIIKSHGIVPATIGVIDGRVKAGMVSEQIDALGLPTEKKTVKVSRRDFPYVLSQGLNGGTTVSGTLVIANALGIQFFVTGGIGGVHIDGQNSMDISADLLELSRCPIMVVSAGIKSILDIGRTLEYLETVGVCVASYNSKGDFPAFYTKKSGYHSACDVTTPKEAASLLEQCQNTGSGVLLAVPIPEEKITKAEIDIAINNALNLCAKQGIMGKNVTPFVLSEVSRVTKGVSMETNISLLKNNSLIGSKIAIEYYSKVLSPWSKPIFEIKKNIKKANNSVVVVGGSNVDYVLQVDEDFKLDGRMLAGQMKQVSGGVGRNIADALGRFGHDVYFLSAVGGDSNGELILKSLNHISTENVVVIDDHLQPTSWCVVLQNRTGDCMACIGDMGCHEQISVDMIKINIDALYRSPLVVIDGNVCAETMKFVIGFCNEENIPVYFETTDISVAAKPFRTDMWKGLSFISPNFEELQQISNAIPARDRVNYAIKVSINGDDGEFDDARDRIMNSSKDVVCKLISHIPVIMVTLGDKGLLLASRQSDDTVSLVHYPAHKILETPVSASGAGDCLCAGYISGILKGKSQDECITMGLKAATHALSSQNPVPVDIYATSL</sequence>
<keyword evidence="5" id="KW-0464">Manganese</keyword>
<dbReference type="InterPro" id="IPR029056">
    <property type="entry name" value="Ribokinase-like"/>
</dbReference>
<protein>
    <submittedName>
        <fullName evidence="10">Uncharacterized protein LOC112692064 isoform X1</fullName>
    </submittedName>
</protein>
<keyword evidence="4" id="KW-0378">Hydrolase</keyword>
<dbReference type="Pfam" id="PF00294">
    <property type="entry name" value="PfkB"/>
    <property type="match status" value="1"/>
</dbReference>
<keyword evidence="6" id="KW-0456">Lyase</keyword>
<organism evidence="9 10">
    <name type="scientific">Sipha flava</name>
    <name type="common">yellow sugarcane aphid</name>
    <dbReference type="NCBI Taxonomy" id="143950"/>
    <lineage>
        <taxon>Eukaryota</taxon>
        <taxon>Metazoa</taxon>
        <taxon>Ecdysozoa</taxon>
        <taxon>Arthropoda</taxon>
        <taxon>Hexapoda</taxon>
        <taxon>Insecta</taxon>
        <taxon>Pterygota</taxon>
        <taxon>Neoptera</taxon>
        <taxon>Paraneoptera</taxon>
        <taxon>Hemiptera</taxon>
        <taxon>Sternorrhyncha</taxon>
        <taxon>Aphidomorpha</taxon>
        <taxon>Aphidoidea</taxon>
        <taxon>Aphididae</taxon>
        <taxon>Sipha</taxon>
    </lineage>
</organism>
<keyword evidence="9" id="KW-1185">Reference proteome</keyword>
<dbReference type="PANTHER" id="PTHR42909:SF1">
    <property type="entry name" value="CARBOHYDRATE KINASE PFKB DOMAIN-CONTAINING PROTEIN"/>
    <property type="match status" value="1"/>
</dbReference>
<evidence type="ECO:0000256" key="4">
    <source>
        <dbReference type="ARBA" id="ARBA00022801"/>
    </source>
</evidence>
<dbReference type="AlphaFoldDB" id="A0A8B8GIG0"/>
<dbReference type="GO" id="GO:0006796">
    <property type="term" value="P:phosphate-containing compound metabolic process"/>
    <property type="evidence" value="ECO:0007669"/>
    <property type="project" value="UniProtKB-ARBA"/>
</dbReference>
<gene>
    <name evidence="10" type="primary">LOC112692064</name>
</gene>
<dbReference type="GO" id="GO:0005737">
    <property type="term" value="C:cytoplasm"/>
    <property type="evidence" value="ECO:0007669"/>
    <property type="project" value="TreeGrafter"/>
</dbReference>
<evidence type="ECO:0000256" key="3">
    <source>
        <dbReference type="ARBA" id="ARBA00022777"/>
    </source>
</evidence>
<dbReference type="PANTHER" id="PTHR42909">
    <property type="entry name" value="ZGC:136858"/>
    <property type="match status" value="1"/>
</dbReference>
<dbReference type="RefSeq" id="XP_025422376.1">
    <property type="nucleotide sequence ID" value="XM_025566591.1"/>
</dbReference>
<dbReference type="PROSITE" id="PS00583">
    <property type="entry name" value="PFKB_KINASES_1"/>
    <property type="match status" value="1"/>
</dbReference>
<evidence type="ECO:0000256" key="1">
    <source>
        <dbReference type="ARBA" id="ARBA00022679"/>
    </source>
</evidence>
<dbReference type="InterPro" id="IPR011611">
    <property type="entry name" value="PfkB_dom"/>
</dbReference>